<dbReference type="OrthoDB" id="3533395at2759"/>
<dbReference type="WBParaSite" id="SSLN_0001279101-mRNA-1">
    <property type="protein sequence ID" value="SSLN_0001279101-mRNA-1"/>
    <property type="gene ID" value="SSLN_0001279101"/>
</dbReference>
<organism evidence="6">
    <name type="scientific">Schistocephalus solidus</name>
    <name type="common">Tapeworm</name>
    <dbReference type="NCBI Taxonomy" id="70667"/>
    <lineage>
        <taxon>Eukaryota</taxon>
        <taxon>Metazoa</taxon>
        <taxon>Spiralia</taxon>
        <taxon>Lophotrochozoa</taxon>
        <taxon>Platyhelminthes</taxon>
        <taxon>Cestoda</taxon>
        <taxon>Eucestoda</taxon>
        <taxon>Diphyllobothriidea</taxon>
        <taxon>Diphyllobothriidae</taxon>
        <taxon>Schistocephalus</taxon>
    </lineage>
</organism>
<feature type="region of interest" description="Disordered" evidence="2">
    <location>
        <begin position="1"/>
        <end position="26"/>
    </location>
</feature>
<dbReference type="SUPFAM" id="SSF57667">
    <property type="entry name" value="beta-beta-alpha zinc fingers"/>
    <property type="match status" value="1"/>
</dbReference>
<evidence type="ECO:0000256" key="2">
    <source>
        <dbReference type="SAM" id="MobiDB-lite"/>
    </source>
</evidence>
<dbReference type="InterPro" id="IPR036236">
    <property type="entry name" value="Znf_C2H2_sf"/>
</dbReference>
<keyword evidence="1" id="KW-0863">Zinc-finger</keyword>
<name>A0A183T782_SCHSO</name>
<dbReference type="AlphaFoldDB" id="A0A183T782"/>
<reference evidence="4 5" key="2">
    <citation type="submission" date="2018-11" db="EMBL/GenBank/DDBJ databases">
        <authorList>
            <consortium name="Pathogen Informatics"/>
        </authorList>
    </citation>
    <scope>NUCLEOTIDE SEQUENCE [LARGE SCALE GENOMIC DNA]</scope>
    <source>
        <strain evidence="4 5">NST_G2</strain>
    </source>
</reference>
<sequence length="90" mass="9899">MCTHGSGIRRNVDSTNSQHALFPPAISTTTLATSTTSDDDHPVSPDLSCSQCTRNFISRIGLISHLRIHLMETGELVPGTPKYSRRVRIH</sequence>
<evidence type="ECO:0000313" key="4">
    <source>
        <dbReference type="EMBL" id="VDL98717.1"/>
    </source>
</evidence>
<dbReference type="EMBL" id="UYSU01037186">
    <property type="protein sequence ID" value="VDL98717.1"/>
    <property type="molecule type" value="Genomic_DNA"/>
</dbReference>
<keyword evidence="1" id="KW-0479">Metal-binding</keyword>
<reference evidence="6" key="1">
    <citation type="submission" date="2016-06" db="UniProtKB">
        <authorList>
            <consortium name="WormBaseParasite"/>
        </authorList>
    </citation>
    <scope>IDENTIFICATION</scope>
</reference>
<keyword evidence="1" id="KW-0862">Zinc</keyword>
<accession>A0A183T782</accession>
<evidence type="ECO:0000259" key="3">
    <source>
        <dbReference type="PROSITE" id="PS50157"/>
    </source>
</evidence>
<dbReference type="Proteomes" id="UP000275846">
    <property type="component" value="Unassembled WGS sequence"/>
</dbReference>
<keyword evidence="5" id="KW-1185">Reference proteome</keyword>
<gene>
    <name evidence="4" type="ORF">SSLN_LOCUS12332</name>
</gene>
<evidence type="ECO:0000313" key="6">
    <source>
        <dbReference type="WBParaSite" id="SSLN_0001279101-mRNA-1"/>
    </source>
</evidence>
<proteinExistence type="predicted"/>
<protein>
    <submittedName>
        <fullName evidence="6">C2H2-type domain-containing protein</fullName>
    </submittedName>
</protein>
<dbReference type="InterPro" id="IPR013087">
    <property type="entry name" value="Znf_C2H2_type"/>
</dbReference>
<feature type="domain" description="C2H2-type" evidence="3">
    <location>
        <begin position="47"/>
        <end position="74"/>
    </location>
</feature>
<dbReference type="PROSITE" id="PS50157">
    <property type="entry name" value="ZINC_FINGER_C2H2_2"/>
    <property type="match status" value="1"/>
</dbReference>
<dbReference type="GO" id="GO:0008270">
    <property type="term" value="F:zinc ion binding"/>
    <property type="evidence" value="ECO:0007669"/>
    <property type="project" value="UniProtKB-KW"/>
</dbReference>
<dbReference type="PROSITE" id="PS00028">
    <property type="entry name" value="ZINC_FINGER_C2H2_1"/>
    <property type="match status" value="1"/>
</dbReference>
<evidence type="ECO:0000313" key="5">
    <source>
        <dbReference type="Proteomes" id="UP000275846"/>
    </source>
</evidence>
<evidence type="ECO:0000256" key="1">
    <source>
        <dbReference type="PROSITE-ProRule" id="PRU00042"/>
    </source>
</evidence>